<evidence type="ECO:0000256" key="2">
    <source>
        <dbReference type="SAM" id="Phobius"/>
    </source>
</evidence>
<proteinExistence type="predicted"/>
<dbReference type="CDD" id="cd00303">
    <property type="entry name" value="retropepsin_like"/>
    <property type="match status" value="1"/>
</dbReference>
<dbReference type="CDD" id="cd09274">
    <property type="entry name" value="RNase_HI_RT_Ty3"/>
    <property type="match status" value="1"/>
</dbReference>
<keyword evidence="2" id="KW-0812">Transmembrane</keyword>
<feature type="domain" description="Reverse transcriptase/retrotransposon-derived protein RNase H-like" evidence="4">
    <location>
        <begin position="604"/>
        <end position="696"/>
    </location>
</feature>
<dbReference type="PANTHER" id="PTHR35046">
    <property type="entry name" value="ZINC KNUCKLE (CCHC-TYPE) FAMILY PROTEIN"/>
    <property type="match status" value="1"/>
</dbReference>
<protein>
    <recommendedName>
        <fullName evidence="6">Reverse transcriptase/retrotransposon-derived protein RNase H-like domain-containing protein</fullName>
    </recommendedName>
</protein>
<evidence type="ECO:0000259" key="4">
    <source>
        <dbReference type="Pfam" id="PF17919"/>
    </source>
</evidence>
<keyword evidence="2" id="KW-1133">Transmembrane helix</keyword>
<dbReference type="Pfam" id="PF17919">
    <property type="entry name" value="RT_RNaseH_2"/>
    <property type="match status" value="1"/>
</dbReference>
<dbReference type="SUPFAM" id="SSF56672">
    <property type="entry name" value="DNA/RNA polymerases"/>
    <property type="match status" value="1"/>
</dbReference>
<dbReference type="FunFam" id="3.30.70.270:FF:000003">
    <property type="entry name" value="Transposon Ty3-G Gag-Pol polyprotein"/>
    <property type="match status" value="1"/>
</dbReference>
<evidence type="ECO:0000313" key="5">
    <source>
        <dbReference type="EMBL" id="SPC84038.1"/>
    </source>
</evidence>
<dbReference type="FunFam" id="3.30.70.270:FF:000020">
    <property type="entry name" value="Transposon Tf2-6 polyprotein-like Protein"/>
    <property type="match status" value="1"/>
</dbReference>
<name>A0A2N9FA43_FAGSY</name>
<accession>A0A2N9FA43</accession>
<dbReference type="AlphaFoldDB" id="A0A2N9FA43"/>
<dbReference type="Pfam" id="PF00078">
    <property type="entry name" value="RVT_1"/>
    <property type="match status" value="1"/>
</dbReference>
<gene>
    <name evidence="5" type="ORF">FSB_LOCUS11920</name>
</gene>
<feature type="region of interest" description="Disordered" evidence="1">
    <location>
        <begin position="1"/>
        <end position="21"/>
    </location>
</feature>
<evidence type="ECO:0000259" key="3">
    <source>
        <dbReference type="Pfam" id="PF00078"/>
    </source>
</evidence>
<dbReference type="InterPro" id="IPR000477">
    <property type="entry name" value="RT_dom"/>
</dbReference>
<dbReference type="GO" id="GO:0003676">
    <property type="term" value="F:nucleic acid binding"/>
    <property type="evidence" value="ECO:0007669"/>
    <property type="project" value="InterPro"/>
</dbReference>
<dbReference type="Gene3D" id="3.10.10.10">
    <property type="entry name" value="HIV Type 1 Reverse Transcriptase, subunit A, domain 1"/>
    <property type="match status" value="1"/>
</dbReference>
<evidence type="ECO:0000256" key="1">
    <source>
        <dbReference type="SAM" id="MobiDB-lite"/>
    </source>
</evidence>
<reference evidence="5" key="1">
    <citation type="submission" date="2018-02" db="EMBL/GenBank/DDBJ databases">
        <authorList>
            <person name="Cohen D.B."/>
            <person name="Kent A.D."/>
        </authorList>
    </citation>
    <scope>NUCLEOTIDE SEQUENCE</scope>
</reference>
<feature type="transmembrane region" description="Helical" evidence="2">
    <location>
        <begin position="982"/>
        <end position="1006"/>
    </location>
</feature>
<dbReference type="InterPro" id="IPR036397">
    <property type="entry name" value="RNaseH_sf"/>
</dbReference>
<dbReference type="EMBL" id="OIVN01000683">
    <property type="protein sequence ID" value="SPC84038.1"/>
    <property type="molecule type" value="Genomic_DNA"/>
</dbReference>
<dbReference type="InterPro" id="IPR043502">
    <property type="entry name" value="DNA/RNA_pol_sf"/>
</dbReference>
<feature type="compositionally biased region" description="Basic and acidic residues" evidence="1">
    <location>
        <begin position="12"/>
        <end position="21"/>
    </location>
</feature>
<dbReference type="InterPro" id="IPR043128">
    <property type="entry name" value="Rev_trsase/Diguanyl_cyclase"/>
</dbReference>
<dbReference type="InterPro" id="IPR012337">
    <property type="entry name" value="RNaseH-like_sf"/>
</dbReference>
<dbReference type="Gene3D" id="3.30.70.270">
    <property type="match status" value="3"/>
</dbReference>
<dbReference type="InterPro" id="IPR041577">
    <property type="entry name" value="RT_RNaseH_2"/>
</dbReference>
<organism evidence="5">
    <name type="scientific">Fagus sylvatica</name>
    <name type="common">Beechnut</name>
    <dbReference type="NCBI Taxonomy" id="28930"/>
    <lineage>
        <taxon>Eukaryota</taxon>
        <taxon>Viridiplantae</taxon>
        <taxon>Streptophyta</taxon>
        <taxon>Embryophyta</taxon>
        <taxon>Tracheophyta</taxon>
        <taxon>Spermatophyta</taxon>
        <taxon>Magnoliopsida</taxon>
        <taxon>eudicotyledons</taxon>
        <taxon>Gunneridae</taxon>
        <taxon>Pentapetalae</taxon>
        <taxon>rosids</taxon>
        <taxon>fabids</taxon>
        <taxon>Fagales</taxon>
        <taxon>Fagaceae</taxon>
        <taxon>Fagus</taxon>
    </lineage>
</organism>
<dbReference type="Gene3D" id="3.30.420.10">
    <property type="entry name" value="Ribonuclease H-like superfamily/Ribonuclease H"/>
    <property type="match status" value="1"/>
</dbReference>
<feature type="domain" description="Reverse transcriptase" evidence="3">
    <location>
        <begin position="471"/>
        <end position="542"/>
    </location>
</feature>
<evidence type="ECO:0008006" key="6">
    <source>
        <dbReference type="Google" id="ProtNLM"/>
    </source>
</evidence>
<dbReference type="SUPFAM" id="SSF53098">
    <property type="entry name" value="Ribonuclease H-like"/>
    <property type="match status" value="1"/>
</dbReference>
<dbReference type="CDD" id="cd01647">
    <property type="entry name" value="RT_LTR"/>
    <property type="match status" value="1"/>
</dbReference>
<dbReference type="PANTHER" id="PTHR35046:SF26">
    <property type="entry name" value="RNA-DIRECTED DNA POLYMERASE"/>
    <property type="match status" value="1"/>
</dbReference>
<keyword evidence="2" id="KW-0472">Membrane</keyword>
<sequence length="1014" mass="115488">MALMHGNKNKNIIRDLGPKAPKEIETIPEEPQTSKDAELEALRKGGGNPHRGTVKSTVESNLASTASHAGIMPSIANQPSFRGSTVTRHLDLAELHNTTIRDLIDPLHQTVWVMDMGWIGHQHQCVSKPPLIHGGKVNFHLEFPEFRGGVNPEEFMDWLSTVERVFEYYEVPEQKKTKLVGVKLHGRTSAWGRALMLEDVVEIKDVVDLDDKELVGGDNEEEEGVVLVMKKTLLTPRKEEDDEWLGDNIFHSTCSILGKVCQLVIDGGSCENVVSQEAVNKLGLKTEEHPHPYKLSWLKKGRRDQSHKEVHGSLFHPKEDTCHNWRNNTYSLKVKGKKTTLLSMKHQDCTPIDLPLGLPPMRDIQHAVDLIPGASLPNRAAYRIAPKEKEELHCQVQELLDKGYIRHSISPCAVSTLLTPKKDGSWRMCIDSRTINKITIKYRFPIPRLDAMLENLASSKIFSKVDLWSGTFMRVMNQFLQLLIGVCVVVYFNNILSYSKTLEDHVMHLRRVFELLREKKLYANLKKCSFCVNAVTFLGYIVSDKGISMDEEKIRVIMEWPIPKIVGEVHSFHGLATFYRQFVKGFSAIAAPLTNCLKKDNFEWGESTEVAFNTLKTALTTAPILSLPNFEKLFEIDCDASGVGIGGVLSQEGKPIAYFSEKLNGPKQNYSTYDLEFYAIVQTIKHWAYYFAYREFLLNTNHEALKYLNSQQTLNKRHGKWVSYLQQFNFSIKHKSGSLNKVADGLSRRQSLLVMMRNNVSGLEEFKESYKEDGNTSFHPQTDGQTEVVNRSLGNLLHCLIKENPREWGAILPLAEFSFNASINRTTQSSPFEVVYGLQPAGVADLLSLPLPTKSNLKALDMVQHMQQVHQAVQQKIQMPSIKLGLTKVGDNFSLKKVIWCGFTCLRKDNWVDPTLSFKTERLSLARFFKSSMTMHTKWSCHPIYKLQTPSMFDTWFHMCMVEFLQLNLEAKFSRKEGLMPIVLHFIPFLFYCFVMLLLLFLRILLCCYGHLCT</sequence>